<evidence type="ECO:0000313" key="1">
    <source>
        <dbReference type="EMBL" id="GLK49632.1"/>
    </source>
</evidence>
<evidence type="ECO:0000313" key="2">
    <source>
        <dbReference type="Proteomes" id="UP001143509"/>
    </source>
</evidence>
<accession>A0ABQ5TBV6</accession>
<comment type="caution">
    <text evidence="1">The sequence shown here is derived from an EMBL/GenBank/DDBJ whole genome shotgun (WGS) entry which is preliminary data.</text>
</comment>
<name>A0ABQ5TBV6_9CAUL</name>
<proteinExistence type="predicted"/>
<organism evidence="1 2">
    <name type="scientific">Brevundimonas intermedia</name>
    <dbReference type="NCBI Taxonomy" id="74315"/>
    <lineage>
        <taxon>Bacteria</taxon>
        <taxon>Pseudomonadati</taxon>
        <taxon>Pseudomonadota</taxon>
        <taxon>Alphaproteobacteria</taxon>
        <taxon>Caulobacterales</taxon>
        <taxon>Caulobacteraceae</taxon>
        <taxon>Brevundimonas</taxon>
    </lineage>
</organism>
<sequence>MNKSQYPDDTTIDDIQSGDQLSMTCECGWSGEIAWALLPQKQKFTPLRDLRRKMVCRRCGARSPRVVIKGFQGPGSALYTRWTWPPVA</sequence>
<dbReference type="Proteomes" id="UP001143509">
    <property type="component" value="Unassembled WGS sequence"/>
</dbReference>
<gene>
    <name evidence="1" type="ORF">GCM10017620_26050</name>
</gene>
<reference evidence="1" key="2">
    <citation type="submission" date="2023-01" db="EMBL/GenBank/DDBJ databases">
        <authorList>
            <person name="Sun Q."/>
            <person name="Evtushenko L."/>
        </authorList>
    </citation>
    <scope>NUCLEOTIDE SEQUENCE</scope>
    <source>
        <strain evidence="1">VKM B-1499</strain>
    </source>
</reference>
<dbReference type="EMBL" id="BSFD01000010">
    <property type="protein sequence ID" value="GLK49632.1"/>
    <property type="molecule type" value="Genomic_DNA"/>
</dbReference>
<keyword evidence="2" id="KW-1185">Reference proteome</keyword>
<protein>
    <submittedName>
        <fullName evidence="1">Uncharacterized protein</fullName>
    </submittedName>
</protein>
<reference evidence="1" key="1">
    <citation type="journal article" date="2014" name="Int. J. Syst. Evol. Microbiol.">
        <title>Complete genome of a new Firmicutes species belonging to the dominant human colonic microbiota ('Ruminococcus bicirculans') reveals two chromosomes and a selective capacity to utilize plant glucans.</title>
        <authorList>
            <consortium name="NISC Comparative Sequencing Program"/>
            <person name="Wegmann U."/>
            <person name="Louis P."/>
            <person name="Goesmann A."/>
            <person name="Henrissat B."/>
            <person name="Duncan S.H."/>
            <person name="Flint H.J."/>
        </authorList>
    </citation>
    <scope>NUCLEOTIDE SEQUENCE</scope>
    <source>
        <strain evidence="1">VKM B-1499</strain>
    </source>
</reference>
<dbReference type="RefSeq" id="WP_271165822.1">
    <property type="nucleotide sequence ID" value="NZ_BSFD01000010.1"/>
</dbReference>